<evidence type="ECO:0000313" key="5">
    <source>
        <dbReference type="Proteomes" id="UP000199021"/>
    </source>
</evidence>
<dbReference type="SUPFAM" id="SSF50447">
    <property type="entry name" value="Translation proteins"/>
    <property type="match status" value="1"/>
</dbReference>
<keyword evidence="5" id="KW-1185">Reference proteome</keyword>
<proteinExistence type="inferred from homology"/>
<dbReference type="Pfam" id="PF24986">
    <property type="entry name" value="PRC_RimM"/>
    <property type="match status" value="1"/>
</dbReference>
<dbReference type="Proteomes" id="UP000199021">
    <property type="component" value="Unassembled WGS sequence"/>
</dbReference>
<dbReference type="GO" id="GO:0042274">
    <property type="term" value="P:ribosomal small subunit biogenesis"/>
    <property type="evidence" value="ECO:0007669"/>
    <property type="project" value="UniProtKB-UniRule"/>
</dbReference>
<dbReference type="HAMAP" id="MF_00014">
    <property type="entry name" value="Ribosome_mat_RimM"/>
    <property type="match status" value="1"/>
</dbReference>
<dbReference type="GO" id="GO:0006364">
    <property type="term" value="P:rRNA processing"/>
    <property type="evidence" value="ECO:0007669"/>
    <property type="project" value="UniProtKB-UniRule"/>
</dbReference>
<dbReference type="InterPro" id="IPR036976">
    <property type="entry name" value="RimM_N_sf"/>
</dbReference>
<keyword evidence="1" id="KW-0963">Cytoplasm</keyword>
<reference evidence="5" key="1">
    <citation type="submission" date="2016-10" db="EMBL/GenBank/DDBJ databases">
        <authorList>
            <person name="Varghese N."/>
            <person name="Submissions S."/>
        </authorList>
    </citation>
    <scope>NUCLEOTIDE SEQUENCE [LARGE SCALE GENOMIC DNA]</scope>
    <source>
        <strain evidence="5">DSM 24740</strain>
    </source>
</reference>
<dbReference type="GO" id="GO:0005737">
    <property type="term" value="C:cytoplasm"/>
    <property type="evidence" value="ECO:0007669"/>
    <property type="project" value="UniProtKB-SubCell"/>
</dbReference>
<dbReference type="STRING" id="478744.SAMN05444359_14110"/>
<comment type="domain">
    <text evidence="1">The PRC barrel domain binds ribosomal protein uS19.</text>
</comment>
<organism evidence="4 5">
    <name type="scientific">Neolewinella agarilytica</name>
    <dbReference type="NCBI Taxonomy" id="478744"/>
    <lineage>
        <taxon>Bacteria</taxon>
        <taxon>Pseudomonadati</taxon>
        <taxon>Bacteroidota</taxon>
        <taxon>Saprospiria</taxon>
        <taxon>Saprospirales</taxon>
        <taxon>Lewinellaceae</taxon>
        <taxon>Neolewinella</taxon>
    </lineage>
</organism>
<dbReference type="EMBL" id="FOFB01000041">
    <property type="protein sequence ID" value="SER41322.1"/>
    <property type="molecule type" value="Genomic_DNA"/>
</dbReference>
<dbReference type="GO" id="GO:0043022">
    <property type="term" value="F:ribosome binding"/>
    <property type="evidence" value="ECO:0007669"/>
    <property type="project" value="InterPro"/>
</dbReference>
<evidence type="ECO:0000313" key="4">
    <source>
        <dbReference type="EMBL" id="SER41322.1"/>
    </source>
</evidence>
<dbReference type="Gene3D" id="2.30.30.240">
    <property type="entry name" value="PRC-barrel domain"/>
    <property type="match status" value="1"/>
</dbReference>
<dbReference type="InParanoid" id="A0A1H9NZF7"/>
<comment type="similarity">
    <text evidence="1">Belongs to the RimM family.</text>
</comment>
<dbReference type="InterPro" id="IPR002676">
    <property type="entry name" value="RimM_N"/>
</dbReference>
<feature type="domain" description="RimM N-terminal" evidence="2">
    <location>
        <begin position="31"/>
        <end position="106"/>
    </location>
</feature>
<dbReference type="InterPro" id="IPR011961">
    <property type="entry name" value="RimM"/>
</dbReference>
<accession>A0A1H9NZF7</accession>
<dbReference type="Pfam" id="PF01782">
    <property type="entry name" value="RimM"/>
    <property type="match status" value="1"/>
</dbReference>
<feature type="domain" description="Ribosome maturation factor RimM PRC barrel" evidence="3">
    <location>
        <begin position="124"/>
        <end position="188"/>
    </location>
</feature>
<comment type="subunit">
    <text evidence="1">Binds ribosomal protein uS19.</text>
</comment>
<dbReference type="AlphaFoldDB" id="A0A1H9NZF7"/>
<keyword evidence="1" id="KW-0690">Ribosome biogenesis</keyword>
<dbReference type="GO" id="GO:0005840">
    <property type="term" value="C:ribosome"/>
    <property type="evidence" value="ECO:0007669"/>
    <property type="project" value="InterPro"/>
</dbReference>
<dbReference type="InterPro" id="IPR056792">
    <property type="entry name" value="PRC_RimM"/>
</dbReference>
<name>A0A1H9NZF7_9BACT</name>
<sequence length="192" mass="21860">MRRQKKAFLSAKHYYVLNKRVYPSFMDLIEIGWTGRSHGLKGEIKLRVEDIYEEDLLAAKSLLIGDPAVPYFVEHFRGGGAIIAKFEGLDSREQISLLSNKPLWLLNSQVSEKEEVPETPYDVILGYTIMAQDYPPLGPIEAIVDMPQHYLAELTHEGKTIYIPLHEDLIVVIKEEEKLLEMVLPEGLLNLG</sequence>
<dbReference type="InterPro" id="IPR011033">
    <property type="entry name" value="PRC_barrel-like_sf"/>
</dbReference>
<gene>
    <name evidence="1" type="primary">rimM</name>
    <name evidence="4" type="ORF">SAMN05444359_14110</name>
</gene>
<comment type="subcellular location">
    <subcellularLocation>
        <location evidence="1">Cytoplasm</location>
    </subcellularLocation>
</comment>
<keyword evidence="1" id="KW-0698">rRNA processing</keyword>
<dbReference type="Gene3D" id="2.40.30.60">
    <property type="entry name" value="RimM"/>
    <property type="match status" value="1"/>
</dbReference>
<dbReference type="SUPFAM" id="SSF50346">
    <property type="entry name" value="PRC-barrel domain"/>
    <property type="match status" value="1"/>
</dbReference>
<protein>
    <recommendedName>
        <fullName evidence="1">Ribosome maturation factor RimM</fullName>
    </recommendedName>
</protein>
<keyword evidence="1" id="KW-0143">Chaperone</keyword>
<evidence type="ECO:0000256" key="1">
    <source>
        <dbReference type="HAMAP-Rule" id="MF_00014"/>
    </source>
</evidence>
<dbReference type="InterPro" id="IPR009000">
    <property type="entry name" value="Transl_B-barrel_sf"/>
</dbReference>
<dbReference type="OrthoDB" id="9810331at2"/>
<comment type="function">
    <text evidence="1">An accessory protein needed during the final step in the assembly of 30S ribosomal subunit, possibly for assembly of the head region. Essential for efficient processing of 16S rRNA. May be needed both before and after RbfA during the maturation of 16S rRNA. It has affinity for free ribosomal 30S subunits but not for 70S ribosomes.</text>
</comment>
<evidence type="ECO:0000259" key="3">
    <source>
        <dbReference type="Pfam" id="PF24986"/>
    </source>
</evidence>
<evidence type="ECO:0000259" key="2">
    <source>
        <dbReference type="Pfam" id="PF01782"/>
    </source>
</evidence>